<organism evidence="2 3">
    <name type="scientific">Hoylesella shahii DSM 15611 = JCM 12083</name>
    <dbReference type="NCBI Taxonomy" id="1122991"/>
    <lineage>
        <taxon>Bacteria</taxon>
        <taxon>Pseudomonadati</taxon>
        <taxon>Bacteroidota</taxon>
        <taxon>Bacteroidia</taxon>
        <taxon>Bacteroidales</taxon>
        <taxon>Prevotellaceae</taxon>
        <taxon>Hoylesella</taxon>
    </lineage>
</organism>
<comment type="caution">
    <text evidence="2">The sequence shown here is derived from an EMBL/GenBank/DDBJ whole genome shotgun (WGS) entry which is preliminary data.</text>
</comment>
<keyword evidence="1" id="KW-0732">Signal</keyword>
<reference evidence="2 3" key="1">
    <citation type="submission" date="2018-05" db="EMBL/GenBank/DDBJ databases">
        <title>Genomic Encyclopedia of Type Strains, Phase I: the one thousand microbial genomes (KMG-I) project.</title>
        <authorList>
            <person name="Kyrpides N."/>
        </authorList>
    </citation>
    <scope>NUCLEOTIDE SEQUENCE [LARGE SCALE GENOMIC DNA]</scope>
    <source>
        <strain evidence="2 3">DSM 15611</strain>
    </source>
</reference>
<feature type="signal peptide" evidence="1">
    <location>
        <begin position="1"/>
        <end position="19"/>
    </location>
</feature>
<dbReference type="RefSeq" id="WP_025816121.1">
    <property type="nucleotide sequence ID" value="NZ_BAIZ01000020.1"/>
</dbReference>
<dbReference type="EMBL" id="QJJX01000010">
    <property type="protein sequence ID" value="PXX22597.1"/>
    <property type="molecule type" value="Genomic_DNA"/>
</dbReference>
<proteinExistence type="predicted"/>
<keyword evidence="3" id="KW-1185">Reference proteome</keyword>
<protein>
    <submittedName>
        <fullName evidence="2">Uncharacterized protein</fullName>
    </submittedName>
</protein>
<dbReference type="OrthoDB" id="1080145at2"/>
<sequence length="189" mass="20921">MKHLLMALAMLALTSKAMADSEVIFQKGDACIVNDKRTCVVELDYNDLMIEGKPYMQYLKDKGEKNVADWKNDMDLCLNQFAEKWNASNKGTLQATADKADATPLRLVVKMKKLHLGNAALAVVIGLGSGDAHLNCDVLIYEGNKEVSKLQVEDVSSGSQYTESKRLANIFYKLAARSVKCLKKACKKK</sequence>
<evidence type="ECO:0000313" key="3">
    <source>
        <dbReference type="Proteomes" id="UP000248314"/>
    </source>
</evidence>
<evidence type="ECO:0000313" key="2">
    <source>
        <dbReference type="EMBL" id="PXX22597.1"/>
    </source>
</evidence>
<dbReference type="STRING" id="1122991.GCA_000613445_01588"/>
<gene>
    <name evidence="2" type="ORF">EJ73_01132</name>
</gene>
<dbReference type="AlphaFoldDB" id="A0A318I515"/>
<accession>A0A318I515</accession>
<name>A0A318I515_9BACT</name>
<dbReference type="Proteomes" id="UP000248314">
    <property type="component" value="Unassembled WGS sequence"/>
</dbReference>
<evidence type="ECO:0000256" key="1">
    <source>
        <dbReference type="SAM" id="SignalP"/>
    </source>
</evidence>
<feature type="chain" id="PRO_5016303777" evidence="1">
    <location>
        <begin position="20"/>
        <end position="189"/>
    </location>
</feature>